<keyword evidence="6" id="KW-0812">Transmembrane</keyword>
<evidence type="ECO:0000256" key="9">
    <source>
        <dbReference type="ARBA" id="ARBA00023136"/>
    </source>
</evidence>
<evidence type="ECO:0000256" key="3">
    <source>
        <dbReference type="ARBA" id="ARBA00022448"/>
    </source>
</evidence>
<dbReference type="NCBIfam" id="TIGR01352">
    <property type="entry name" value="tonB_Cterm"/>
    <property type="match status" value="1"/>
</dbReference>
<dbReference type="GO" id="GO:0031992">
    <property type="term" value="F:energy transducer activity"/>
    <property type="evidence" value="ECO:0007669"/>
    <property type="project" value="TreeGrafter"/>
</dbReference>
<dbReference type="GO" id="GO:0015031">
    <property type="term" value="P:protein transport"/>
    <property type="evidence" value="ECO:0007669"/>
    <property type="project" value="UniProtKB-KW"/>
</dbReference>
<sequence length="237" mass="26113">MKRYHWSTGMLFSGVAHVLFFAYLLSSEAEPVSGGTLGGEGGIVVALAYSSGESGHGIEKPEKTEPAEILPLEKEEKIETQPVKRKKPRKIREKTPKKQKLRKKHTKPTQHTSARADSSEPAQGASALGSSGSLQGIGDYRQGTRDYQAVLQAWLEKHKRYPKRAMRRRIEGKGILYFQLDRNGNVLARGLRAKTGSGILDREILATLKRASPLPPVPEGISGSALEFTIPIEFSIR</sequence>
<dbReference type="Gene3D" id="3.30.1150.10">
    <property type="match status" value="1"/>
</dbReference>
<keyword evidence="4" id="KW-1003">Cell membrane</keyword>
<dbReference type="Pfam" id="PF03544">
    <property type="entry name" value="TonB_C"/>
    <property type="match status" value="1"/>
</dbReference>
<evidence type="ECO:0000256" key="6">
    <source>
        <dbReference type="ARBA" id="ARBA00022692"/>
    </source>
</evidence>
<reference evidence="12" key="1">
    <citation type="submission" date="2019-02" db="EMBL/GenBank/DDBJ databases">
        <authorList>
            <person name="Gruber-Vodicka R. H."/>
            <person name="Seah K. B. B."/>
        </authorList>
    </citation>
    <scope>NUCLEOTIDE SEQUENCE</scope>
    <source>
        <strain evidence="12">BECK_BZ106</strain>
    </source>
</reference>
<keyword evidence="9" id="KW-0472">Membrane</keyword>
<evidence type="ECO:0000256" key="1">
    <source>
        <dbReference type="ARBA" id="ARBA00004383"/>
    </source>
</evidence>
<dbReference type="PROSITE" id="PS52015">
    <property type="entry name" value="TONB_CTD"/>
    <property type="match status" value="1"/>
</dbReference>
<dbReference type="PANTHER" id="PTHR33446:SF2">
    <property type="entry name" value="PROTEIN TONB"/>
    <property type="match status" value="1"/>
</dbReference>
<evidence type="ECO:0000256" key="10">
    <source>
        <dbReference type="SAM" id="MobiDB-lite"/>
    </source>
</evidence>
<protein>
    <submittedName>
        <fullName evidence="12">Protein TonB</fullName>
    </submittedName>
</protein>
<gene>
    <name evidence="12" type="ORF">BECKFW1821B_GA0114236_103520</name>
</gene>
<comment type="subcellular location">
    <subcellularLocation>
        <location evidence="1">Cell inner membrane</location>
        <topology evidence="1">Single-pass membrane protein</topology>
        <orientation evidence="1">Periplasmic side</orientation>
    </subcellularLocation>
</comment>
<evidence type="ECO:0000256" key="4">
    <source>
        <dbReference type="ARBA" id="ARBA00022475"/>
    </source>
</evidence>
<evidence type="ECO:0000313" key="12">
    <source>
        <dbReference type="EMBL" id="VFJ57625.1"/>
    </source>
</evidence>
<keyword evidence="7" id="KW-0653">Protein transport</keyword>
<feature type="compositionally biased region" description="Low complexity" evidence="10">
    <location>
        <begin position="122"/>
        <end position="136"/>
    </location>
</feature>
<dbReference type="InterPro" id="IPR051045">
    <property type="entry name" value="TonB-dependent_transducer"/>
</dbReference>
<evidence type="ECO:0000256" key="5">
    <source>
        <dbReference type="ARBA" id="ARBA00022519"/>
    </source>
</evidence>
<feature type="compositionally biased region" description="Basic and acidic residues" evidence="10">
    <location>
        <begin position="56"/>
        <end position="79"/>
    </location>
</feature>
<dbReference type="EMBL" id="CAADFD010000035">
    <property type="protein sequence ID" value="VFJ57625.1"/>
    <property type="molecule type" value="Genomic_DNA"/>
</dbReference>
<feature type="compositionally biased region" description="Basic residues" evidence="10">
    <location>
        <begin position="83"/>
        <end position="108"/>
    </location>
</feature>
<dbReference type="InterPro" id="IPR037682">
    <property type="entry name" value="TonB_C"/>
</dbReference>
<proteinExistence type="inferred from homology"/>
<dbReference type="PANTHER" id="PTHR33446">
    <property type="entry name" value="PROTEIN TONB-RELATED"/>
    <property type="match status" value="1"/>
</dbReference>
<evidence type="ECO:0000256" key="8">
    <source>
        <dbReference type="ARBA" id="ARBA00022989"/>
    </source>
</evidence>
<dbReference type="AlphaFoldDB" id="A0A450SUH2"/>
<organism evidence="12">
    <name type="scientific">Candidatus Kentrum sp. FW</name>
    <dbReference type="NCBI Taxonomy" id="2126338"/>
    <lineage>
        <taxon>Bacteria</taxon>
        <taxon>Pseudomonadati</taxon>
        <taxon>Pseudomonadota</taxon>
        <taxon>Gammaproteobacteria</taxon>
        <taxon>Candidatus Kentrum</taxon>
    </lineage>
</organism>
<keyword evidence="5" id="KW-0997">Cell inner membrane</keyword>
<dbReference type="InterPro" id="IPR006260">
    <property type="entry name" value="TonB/TolA_C"/>
</dbReference>
<comment type="similarity">
    <text evidence="2">Belongs to the TonB family.</text>
</comment>
<feature type="region of interest" description="Disordered" evidence="10">
    <location>
        <begin position="53"/>
        <end position="139"/>
    </location>
</feature>
<evidence type="ECO:0000256" key="7">
    <source>
        <dbReference type="ARBA" id="ARBA00022927"/>
    </source>
</evidence>
<keyword evidence="8" id="KW-1133">Transmembrane helix</keyword>
<dbReference type="GO" id="GO:0055085">
    <property type="term" value="P:transmembrane transport"/>
    <property type="evidence" value="ECO:0007669"/>
    <property type="project" value="InterPro"/>
</dbReference>
<evidence type="ECO:0000259" key="11">
    <source>
        <dbReference type="PROSITE" id="PS52015"/>
    </source>
</evidence>
<accession>A0A450SUH2</accession>
<dbReference type="SUPFAM" id="SSF74653">
    <property type="entry name" value="TolA/TonB C-terminal domain"/>
    <property type="match status" value="1"/>
</dbReference>
<name>A0A450SUH2_9GAMM</name>
<feature type="domain" description="TonB C-terminal" evidence="11">
    <location>
        <begin position="146"/>
        <end position="237"/>
    </location>
</feature>
<dbReference type="GO" id="GO:0098797">
    <property type="term" value="C:plasma membrane protein complex"/>
    <property type="evidence" value="ECO:0007669"/>
    <property type="project" value="TreeGrafter"/>
</dbReference>
<keyword evidence="3" id="KW-0813">Transport</keyword>
<evidence type="ECO:0000256" key="2">
    <source>
        <dbReference type="ARBA" id="ARBA00006555"/>
    </source>
</evidence>